<reference evidence="2 3" key="1">
    <citation type="journal article" date="2023" name="bioRxiv">
        <title>High-quality genome assemblies of four members of thePodospora anserinaspecies complex.</title>
        <authorList>
            <person name="Ament-Velasquez S.L."/>
            <person name="Vogan A.A."/>
            <person name="Wallerman O."/>
            <person name="Hartmann F."/>
            <person name="Gautier V."/>
            <person name="Silar P."/>
            <person name="Giraud T."/>
            <person name="Johannesson H."/>
        </authorList>
    </citation>
    <scope>NUCLEOTIDE SEQUENCE [LARGE SCALE GENOMIC DNA]</scope>
    <source>
        <strain evidence="2 3">CBS 112042</strain>
    </source>
</reference>
<proteinExistence type="predicted"/>
<protein>
    <submittedName>
        <fullName evidence="2">Uncharacterized protein</fullName>
    </submittedName>
</protein>
<dbReference type="GeneID" id="87891341"/>
<feature type="compositionally biased region" description="Basic and acidic residues" evidence="1">
    <location>
        <begin position="216"/>
        <end position="236"/>
    </location>
</feature>
<dbReference type="RefSeq" id="XP_062735902.1">
    <property type="nucleotide sequence ID" value="XM_062872223.1"/>
</dbReference>
<comment type="caution">
    <text evidence="2">The sequence shown here is derived from an EMBL/GenBank/DDBJ whole genome shotgun (WGS) entry which is preliminary data.</text>
</comment>
<accession>A0ABR0FT93</accession>
<dbReference type="Pfam" id="PF03881">
    <property type="entry name" value="Fructosamin_kin"/>
    <property type="match status" value="1"/>
</dbReference>
<evidence type="ECO:0000313" key="2">
    <source>
        <dbReference type="EMBL" id="KAK4646926.1"/>
    </source>
</evidence>
<evidence type="ECO:0000313" key="3">
    <source>
        <dbReference type="Proteomes" id="UP001322138"/>
    </source>
</evidence>
<sequence length="236" mass="26530">MRAHRLHLLSRLISVQHPSLGAGSELRKILISTFEKSMTLWMACLSPCHFARSLRGCIRAVVLPKESLASIVLRTTETCPKTALGTTVGSNFLPMDYEMFFKSVKTGQVPMTSWTLCSLTSSTSIVNEETEEGIVYDPAAFWAHNEYGLGNWRPARNQFTRLYFDEYHSHVPKAEPAEDYNDRNALYALRFDLHAAALFSTQEEYVPMYVSSSEATKGKPADSHNRAIDEITKGTE</sequence>
<name>A0ABR0FT93_9PEZI</name>
<feature type="region of interest" description="Disordered" evidence="1">
    <location>
        <begin position="214"/>
        <end position="236"/>
    </location>
</feature>
<dbReference type="Gene3D" id="3.90.1200.10">
    <property type="match status" value="1"/>
</dbReference>
<dbReference type="Proteomes" id="UP001322138">
    <property type="component" value="Unassembled WGS sequence"/>
</dbReference>
<evidence type="ECO:0000256" key="1">
    <source>
        <dbReference type="SAM" id="MobiDB-lite"/>
    </source>
</evidence>
<keyword evidence="3" id="KW-1185">Reference proteome</keyword>
<organism evidence="2 3">
    <name type="scientific">Podospora bellae-mahoneyi</name>
    <dbReference type="NCBI Taxonomy" id="2093777"/>
    <lineage>
        <taxon>Eukaryota</taxon>
        <taxon>Fungi</taxon>
        <taxon>Dikarya</taxon>
        <taxon>Ascomycota</taxon>
        <taxon>Pezizomycotina</taxon>
        <taxon>Sordariomycetes</taxon>
        <taxon>Sordariomycetidae</taxon>
        <taxon>Sordariales</taxon>
        <taxon>Podosporaceae</taxon>
        <taxon>Podospora</taxon>
    </lineage>
</organism>
<gene>
    <name evidence="2" type="ORF">QC761_0029200</name>
</gene>
<dbReference type="EMBL" id="JAFFGZ010000003">
    <property type="protein sequence ID" value="KAK4646926.1"/>
    <property type="molecule type" value="Genomic_DNA"/>
</dbReference>
<dbReference type="InterPro" id="IPR016477">
    <property type="entry name" value="Fructo-/Ketosamine-3-kinase"/>
</dbReference>